<dbReference type="GO" id="GO:0005886">
    <property type="term" value="C:plasma membrane"/>
    <property type="evidence" value="ECO:0007669"/>
    <property type="project" value="UniProtKB-SubCell"/>
</dbReference>
<feature type="domain" description="ABC transmembrane type-1" evidence="6">
    <location>
        <begin position="24"/>
        <end position="296"/>
    </location>
</feature>
<dbReference type="SUPFAM" id="SSF90123">
    <property type="entry name" value="ABC transporter transmembrane region"/>
    <property type="match status" value="1"/>
</dbReference>
<evidence type="ECO:0000256" key="1">
    <source>
        <dbReference type="ARBA" id="ARBA00004651"/>
    </source>
</evidence>
<keyword evidence="4 5" id="KW-0472">Membrane</keyword>
<dbReference type="Pfam" id="PF00664">
    <property type="entry name" value="ABC_membrane"/>
    <property type="match status" value="1"/>
</dbReference>
<dbReference type="InterPro" id="IPR036640">
    <property type="entry name" value="ABC1_TM_sf"/>
</dbReference>
<dbReference type="GO" id="GO:0005524">
    <property type="term" value="F:ATP binding"/>
    <property type="evidence" value="ECO:0007669"/>
    <property type="project" value="InterPro"/>
</dbReference>
<dbReference type="PROSITE" id="PS50929">
    <property type="entry name" value="ABC_TM1F"/>
    <property type="match status" value="1"/>
</dbReference>
<feature type="transmembrane region" description="Helical" evidence="5">
    <location>
        <begin position="160"/>
        <end position="179"/>
    </location>
</feature>
<evidence type="ECO:0000256" key="3">
    <source>
        <dbReference type="ARBA" id="ARBA00022989"/>
    </source>
</evidence>
<evidence type="ECO:0000256" key="5">
    <source>
        <dbReference type="SAM" id="Phobius"/>
    </source>
</evidence>
<proteinExistence type="predicted"/>
<dbReference type="InterPro" id="IPR011527">
    <property type="entry name" value="ABC1_TM_dom"/>
</dbReference>
<dbReference type="PANTHER" id="PTHR43394">
    <property type="entry name" value="ATP-DEPENDENT PERMEASE MDL1, MITOCHONDRIAL"/>
    <property type="match status" value="1"/>
</dbReference>
<sequence length="321" mass="35874">MARGRWRMLHFYKQIWLHTGRSQILLIILSLIVAALAAAPLQFQKDIINSLGPDLVVEQLLMLCLGYLGVITLSNIFKFMLNYRSSLLGEATIRMIRTRIYQSRYDPEARIKRDTGTLSTIIAAEAEEVGRFVGAAIANPLLQVGTLVSVISYVMATQPYLGVFLMLIVLPQLVIVLFLQERVNRRVKERTLTLRGATSEISKEDVEQLKAAQQGILDDFDEIYLTRRGIFRLKLSMKFAMNLLNGFGLVGILFIGGLLMMDGRSDVGTVVTAIAAQDKIRDPWRQLLNFYKELSSVRVKFDLIVGAGPVVPVRVGTKSGA</sequence>
<name>A0A2P8FC90_9RHOB</name>
<keyword evidence="3 5" id="KW-1133">Transmembrane helix</keyword>
<dbReference type="AlphaFoldDB" id="A0A2P8FC90"/>
<evidence type="ECO:0000256" key="4">
    <source>
        <dbReference type="ARBA" id="ARBA00023136"/>
    </source>
</evidence>
<gene>
    <name evidence="7" type="ORF">CLV88_10636</name>
</gene>
<dbReference type="GO" id="GO:0015421">
    <property type="term" value="F:ABC-type oligopeptide transporter activity"/>
    <property type="evidence" value="ECO:0007669"/>
    <property type="project" value="TreeGrafter"/>
</dbReference>
<dbReference type="CDD" id="cd07346">
    <property type="entry name" value="ABC_6TM_exporters"/>
    <property type="match status" value="1"/>
</dbReference>
<dbReference type="Proteomes" id="UP000240418">
    <property type="component" value="Unassembled WGS sequence"/>
</dbReference>
<keyword evidence="8" id="KW-1185">Reference proteome</keyword>
<evidence type="ECO:0000313" key="7">
    <source>
        <dbReference type="EMBL" id="PSL19324.1"/>
    </source>
</evidence>
<reference evidence="7 8" key="1">
    <citation type="submission" date="2018-03" db="EMBL/GenBank/DDBJ databases">
        <title>Genomic Encyclopedia of Archaeal and Bacterial Type Strains, Phase II (KMG-II): from individual species to whole genera.</title>
        <authorList>
            <person name="Goeker M."/>
        </authorList>
    </citation>
    <scope>NUCLEOTIDE SEQUENCE [LARGE SCALE GENOMIC DNA]</scope>
    <source>
        <strain evidence="7 8">DSM 100673</strain>
    </source>
</reference>
<feature type="transmembrane region" description="Helical" evidence="5">
    <location>
        <begin position="239"/>
        <end position="261"/>
    </location>
</feature>
<comment type="caution">
    <text evidence="7">The sequence shown here is derived from an EMBL/GenBank/DDBJ whole genome shotgun (WGS) entry which is preliminary data.</text>
</comment>
<evidence type="ECO:0000313" key="8">
    <source>
        <dbReference type="Proteomes" id="UP000240418"/>
    </source>
</evidence>
<dbReference type="EMBL" id="PYGJ01000006">
    <property type="protein sequence ID" value="PSL19324.1"/>
    <property type="molecule type" value="Genomic_DNA"/>
</dbReference>
<dbReference type="Gene3D" id="1.20.1560.10">
    <property type="entry name" value="ABC transporter type 1, transmembrane domain"/>
    <property type="match status" value="1"/>
</dbReference>
<dbReference type="InterPro" id="IPR039421">
    <property type="entry name" value="Type_1_exporter"/>
</dbReference>
<comment type="subcellular location">
    <subcellularLocation>
        <location evidence="1">Cell membrane</location>
        <topology evidence="1">Multi-pass membrane protein</topology>
    </subcellularLocation>
</comment>
<feature type="transmembrane region" description="Helical" evidence="5">
    <location>
        <begin position="60"/>
        <end position="77"/>
    </location>
</feature>
<organism evidence="7 8">
    <name type="scientific">Shimia abyssi</name>
    <dbReference type="NCBI Taxonomy" id="1662395"/>
    <lineage>
        <taxon>Bacteria</taxon>
        <taxon>Pseudomonadati</taxon>
        <taxon>Pseudomonadota</taxon>
        <taxon>Alphaproteobacteria</taxon>
        <taxon>Rhodobacterales</taxon>
        <taxon>Roseobacteraceae</taxon>
    </lineage>
</organism>
<accession>A0A2P8FC90</accession>
<evidence type="ECO:0000256" key="2">
    <source>
        <dbReference type="ARBA" id="ARBA00022692"/>
    </source>
</evidence>
<feature type="transmembrane region" description="Helical" evidence="5">
    <location>
        <begin position="132"/>
        <end position="154"/>
    </location>
</feature>
<dbReference type="PANTHER" id="PTHR43394:SF1">
    <property type="entry name" value="ATP-BINDING CASSETTE SUB-FAMILY B MEMBER 10, MITOCHONDRIAL"/>
    <property type="match status" value="1"/>
</dbReference>
<keyword evidence="2 5" id="KW-0812">Transmembrane</keyword>
<evidence type="ECO:0000259" key="6">
    <source>
        <dbReference type="PROSITE" id="PS50929"/>
    </source>
</evidence>
<dbReference type="OrthoDB" id="9760920at2"/>
<protein>
    <submittedName>
        <fullName evidence="7">ABC transporter transmembrane protein</fullName>
    </submittedName>
</protein>